<dbReference type="InterPro" id="IPR000415">
    <property type="entry name" value="Nitroreductase-like"/>
</dbReference>
<dbReference type="PANTHER" id="PTHR23026:SF90">
    <property type="entry name" value="IODOTYROSINE DEIODINASE 1"/>
    <property type="match status" value="1"/>
</dbReference>
<keyword evidence="3" id="KW-0560">Oxidoreductase</keyword>
<dbReference type="GO" id="GO:0016491">
    <property type="term" value="F:oxidoreductase activity"/>
    <property type="evidence" value="ECO:0007669"/>
    <property type="project" value="UniProtKB-KW"/>
</dbReference>
<evidence type="ECO:0000256" key="2">
    <source>
        <dbReference type="ARBA" id="ARBA00022643"/>
    </source>
</evidence>
<dbReference type="InterPro" id="IPR029479">
    <property type="entry name" value="Nitroreductase"/>
</dbReference>
<keyword evidence="2" id="KW-0288">FMN</keyword>
<gene>
    <name evidence="5" type="ORF">FEI15_09240</name>
</gene>
<dbReference type="Gene3D" id="3.40.109.10">
    <property type="entry name" value="NADH Oxidase"/>
    <property type="match status" value="1"/>
</dbReference>
<name>A0A5R8LNN5_LACZE</name>
<comment type="caution">
    <text evidence="5">The sequence shown here is derived from an EMBL/GenBank/DDBJ whole genome shotgun (WGS) entry which is preliminary data.</text>
</comment>
<feature type="domain" description="Nitroreductase" evidence="4">
    <location>
        <begin position="9"/>
        <end position="190"/>
    </location>
</feature>
<reference evidence="5 6" key="1">
    <citation type="submission" date="2019-05" db="EMBL/GenBank/DDBJ databases">
        <title>Genome-based reclassification of Lactobacillus casei as Lactobacillus casei subsp. casei. subsp.nov., description of Lactobacillus casei subsp. zeae subsp. nov., and emended description of Lactobacillus casei.</title>
        <authorList>
            <person name="Huang C.-H."/>
        </authorList>
    </citation>
    <scope>NUCLEOTIDE SEQUENCE [LARGE SCALE GENOMIC DNA]</scope>
    <source>
        <strain evidence="5 6">CRBIP24.44</strain>
    </source>
</reference>
<evidence type="ECO:0000256" key="3">
    <source>
        <dbReference type="ARBA" id="ARBA00023002"/>
    </source>
</evidence>
<evidence type="ECO:0000259" key="4">
    <source>
        <dbReference type="Pfam" id="PF00881"/>
    </source>
</evidence>
<accession>A0A5R8LNN5</accession>
<dbReference type="InterPro" id="IPR050627">
    <property type="entry name" value="Nitroreductase/BluB"/>
</dbReference>
<evidence type="ECO:0000313" key="5">
    <source>
        <dbReference type="EMBL" id="TLF38841.1"/>
    </source>
</evidence>
<proteinExistence type="predicted"/>
<evidence type="ECO:0000256" key="1">
    <source>
        <dbReference type="ARBA" id="ARBA00022630"/>
    </source>
</evidence>
<sequence length="214" mass="24219">MNQLKPYYQRQSTRLFDDRPVSRETLEAIVQAANHAPSWENSQPWRVYLALGDTAKAIRMHHAKATQAQQKSWTEVTPPLAWQEAVEANIKHWQTTTAAFFDEAESKDFHRMGQILYRAPALVYLTIPRESSAYSAYDAGAFGYGVLLAAAEAGLGAIPAYEIIRYPEEIRAHFEIGDDETLLMGIALGYPAESKINELKTDRRTLTEFLQVKE</sequence>
<dbReference type="SUPFAM" id="SSF55469">
    <property type="entry name" value="FMN-dependent nitroreductase-like"/>
    <property type="match status" value="1"/>
</dbReference>
<keyword evidence="1" id="KW-0285">Flavoprotein</keyword>
<dbReference type="Pfam" id="PF00881">
    <property type="entry name" value="Nitroreductase"/>
    <property type="match status" value="1"/>
</dbReference>
<dbReference type="EMBL" id="VBWO01000008">
    <property type="protein sequence ID" value="TLF38841.1"/>
    <property type="molecule type" value="Genomic_DNA"/>
</dbReference>
<dbReference type="Proteomes" id="UP000309885">
    <property type="component" value="Unassembled WGS sequence"/>
</dbReference>
<organism evidence="5 6">
    <name type="scientific">Lacticaseibacillus zeae</name>
    <name type="common">Lactobacillus zeae</name>
    <dbReference type="NCBI Taxonomy" id="57037"/>
    <lineage>
        <taxon>Bacteria</taxon>
        <taxon>Bacillati</taxon>
        <taxon>Bacillota</taxon>
        <taxon>Bacilli</taxon>
        <taxon>Lactobacillales</taxon>
        <taxon>Lactobacillaceae</taxon>
        <taxon>Lacticaseibacillus</taxon>
    </lineage>
</organism>
<dbReference type="AlphaFoldDB" id="A0A5R8LNN5"/>
<dbReference type="RefSeq" id="WP_138131146.1">
    <property type="nucleotide sequence ID" value="NZ_VBWO01000008.1"/>
</dbReference>
<dbReference type="PANTHER" id="PTHR23026">
    <property type="entry name" value="NADPH NITROREDUCTASE"/>
    <property type="match status" value="1"/>
</dbReference>
<evidence type="ECO:0000313" key="6">
    <source>
        <dbReference type="Proteomes" id="UP000309885"/>
    </source>
</evidence>
<protein>
    <submittedName>
        <fullName evidence="5">Nitroreductase</fullName>
    </submittedName>
</protein>